<organism evidence="1 2">
    <name type="scientific">Ameca splendens</name>
    <dbReference type="NCBI Taxonomy" id="208324"/>
    <lineage>
        <taxon>Eukaryota</taxon>
        <taxon>Metazoa</taxon>
        <taxon>Chordata</taxon>
        <taxon>Craniata</taxon>
        <taxon>Vertebrata</taxon>
        <taxon>Euteleostomi</taxon>
        <taxon>Actinopterygii</taxon>
        <taxon>Neopterygii</taxon>
        <taxon>Teleostei</taxon>
        <taxon>Neoteleostei</taxon>
        <taxon>Acanthomorphata</taxon>
        <taxon>Ovalentaria</taxon>
        <taxon>Atherinomorphae</taxon>
        <taxon>Cyprinodontiformes</taxon>
        <taxon>Goodeidae</taxon>
        <taxon>Ameca</taxon>
    </lineage>
</organism>
<dbReference type="EMBL" id="JAHRIP010071323">
    <property type="protein sequence ID" value="MEQ2309185.1"/>
    <property type="molecule type" value="Genomic_DNA"/>
</dbReference>
<sequence>MFKVSFSRRKFMEVVLRLQTKTVVSEGNLMYKIHTVRKSFTLKPVSMMCRQTDLLLFQLSLSRINHSVRPSVYPCPSPAHSGGNPGHSQTRRDRVLSALTLTDSLQCGGVVCFHFLIYEEQNTSASSEQNVFFSFPF</sequence>
<reference evidence="1 2" key="1">
    <citation type="submission" date="2021-06" db="EMBL/GenBank/DDBJ databases">
        <authorList>
            <person name="Palmer J.M."/>
        </authorList>
    </citation>
    <scope>NUCLEOTIDE SEQUENCE [LARGE SCALE GENOMIC DNA]</scope>
    <source>
        <strain evidence="1 2">AS_MEX2019</strain>
        <tissue evidence="1">Muscle</tissue>
    </source>
</reference>
<proteinExistence type="predicted"/>
<gene>
    <name evidence="1" type="ORF">AMECASPLE_035880</name>
</gene>
<name>A0ABV0ZUH9_9TELE</name>
<evidence type="ECO:0000313" key="1">
    <source>
        <dbReference type="EMBL" id="MEQ2309185.1"/>
    </source>
</evidence>
<comment type="caution">
    <text evidence="1">The sequence shown here is derived from an EMBL/GenBank/DDBJ whole genome shotgun (WGS) entry which is preliminary data.</text>
</comment>
<protein>
    <submittedName>
        <fullName evidence="1">Uncharacterized protein</fullName>
    </submittedName>
</protein>
<evidence type="ECO:0000313" key="2">
    <source>
        <dbReference type="Proteomes" id="UP001469553"/>
    </source>
</evidence>
<keyword evidence="2" id="KW-1185">Reference proteome</keyword>
<dbReference type="Proteomes" id="UP001469553">
    <property type="component" value="Unassembled WGS sequence"/>
</dbReference>
<accession>A0ABV0ZUH9</accession>